<dbReference type="SUPFAM" id="SSF56968">
    <property type="entry name" value="Lipovitellin-phosvitin complex, beta-sheet shell regions"/>
    <property type="match status" value="1"/>
</dbReference>
<dbReference type="SMART" id="SM00638">
    <property type="entry name" value="LPD_N"/>
    <property type="match status" value="1"/>
</dbReference>
<keyword evidence="8" id="KW-1185">Reference proteome</keyword>
<dbReference type="PROSITE" id="PS51211">
    <property type="entry name" value="VITELLOGENIN"/>
    <property type="match status" value="1"/>
</dbReference>
<keyword evidence="4" id="KW-0325">Glycoprotein</keyword>
<dbReference type="Gene3D" id="1.25.10.20">
    <property type="entry name" value="Vitellinogen, superhelical"/>
    <property type="match status" value="1"/>
</dbReference>
<evidence type="ECO:0000256" key="3">
    <source>
        <dbReference type="ARBA" id="ARBA00023157"/>
    </source>
</evidence>
<comment type="caution">
    <text evidence="7">The sequence shown here is derived from an EMBL/GenBank/DDBJ whole genome shotgun (WGS) entry which is preliminary data.</text>
</comment>
<protein>
    <submittedName>
        <fullName evidence="7">Apolipophorins-like 3</fullName>
    </submittedName>
</protein>
<feature type="non-terminal residue" evidence="7">
    <location>
        <position position="516"/>
    </location>
</feature>
<dbReference type="GO" id="GO:0005319">
    <property type="term" value="F:lipid transporter activity"/>
    <property type="evidence" value="ECO:0007669"/>
    <property type="project" value="InterPro"/>
</dbReference>
<dbReference type="InterPro" id="IPR015816">
    <property type="entry name" value="Vitellinogen_b-sht_N"/>
</dbReference>
<evidence type="ECO:0000256" key="5">
    <source>
        <dbReference type="PROSITE-ProRule" id="PRU00557"/>
    </source>
</evidence>
<comment type="caution">
    <text evidence="5">Lacks conserved residue(s) required for the propagation of feature annotation.</text>
</comment>
<dbReference type="InterPro" id="IPR050733">
    <property type="entry name" value="Vitellogenin/Apolipophorin"/>
</dbReference>
<accession>A0A8J5N552</accession>
<dbReference type="InterPro" id="IPR015819">
    <property type="entry name" value="Lipid_transp_b-sht_shell"/>
</dbReference>
<name>A0A8J5N552_HOMAM</name>
<dbReference type="InterPro" id="IPR011030">
    <property type="entry name" value="Lipovitellin_superhlx_dom"/>
</dbReference>
<evidence type="ECO:0000313" key="7">
    <source>
        <dbReference type="EMBL" id="KAG7173194.1"/>
    </source>
</evidence>
<dbReference type="Proteomes" id="UP000747542">
    <property type="component" value="Unassembled WGS sequence"/>
</dbReference>
<keyword evidence="2" id="KW-0758">Storage protein</keyword>
<dbReference type="EMBL" id="JAHLQT010010178">
    <property type="protein sequence ID" value="KAG7173194.1"/>
    <property type="molecule type" value="Genomic_DNA"/>
</dbReference>
<dbReference type="PANTHER" id="PTHR23345">
    <property type="entry name" value="VITELLOGENIN-RELATED"/>
    <property type="match status" value="1"/>
</dbReference>
<organism evidence="7 8">
    <name type="scientific">Homarus americanus</name>
    <name type="common">American lobster</name>
    <dbReference type="NCBI Taxonomy" id="6706"/>
    <lineage>
        <taxon>Eukaryota</taxon>
        <taxon>Metazoa</taxon>
        <taxon>Ecdysozoa</taxon>
        <taxon>Arthropoda</taxon>
        <taxon>Crustacea</taxon>
        <taxon>Multicrustacea</taxon>
        <taxon>Malacostraca</taxon>
        <taxon>Eumalacostraca</taxon>
        <taxon>Eucarida</taxon>
        <taxon>Decapoda</taxon>
        <taxon>Pleocyemata</taxon>
        <taxon>Astacidea</taxon>
        <taxon>Nephropoidea</taxon>
        <taxon>Nephropidae</taxon>
        <taxon>Homarus</taxon>
    </lineage>
</organism>
<keyword evidence="1" id="KW-0732">Signal</keyword>
<gene>
    <name evidence="7" type="primary">Apolpp-L3</name>
    <name evidence="7" type="ORF">Hamer_G008736</name>
</gene>
<dbReference type="SUPFAM" id="SSF48431">
    <property type="entry name" value="Lipovitellin-phosvitin complex, superhelical domain"/>
    <property type="match status" value="1"/>
</dbReference>
<sequence>PTGLRTTCADHCTDHDFFKYETGKSYEYDYSVTTSTALLGTFDDDAHMSITAKVHIDVSAPCEYSLRLTEVTLDGSSHTEEFAAAISKSPLRFSFQDGRVESVCSEVTEPAWVLNFKRGVLSTFQNSMTHVGRQDVQETDISGVCMSNYKSILEGNVMTVEKVKDLSSCTERPDLSAYIASSGYLTDSPVQSLPIFKSTNKCNQRIEDGVLRMAECEETHKFRPFSSEEGGAVTTAKTTMLLVSQEDPAAPTADYESISKSLVFEQTTATSPETQVEAVEKILNDLDVAGHGEIHPETPALFSTLVASLKGLDYPTLKTIYTNTEESHSRKFLVDAMPLVGTAAAVSVIKDMFVSGEITETETDIWFTSLAFFKNPTSDMFTALVPLMENPSQQAMLGASALVNTYCKVHADCESDAGVQQLLRAIESHLGSGCATINEAEKIKVLVALKALGNAGRWVNANPILQRCYTEDNDMEVRVAAIEAWRHTPCEYDRSNLLEAFQDETRDTEVRIAAYL</sequence>
<reference evidence="7" key="1">
    <citation type="journal article" date="2021" name="Sci. Adv.">
        <title>The American lobster genome reveals insights on longevity, neural, and immune adaptations.</title>
        <authorList>
            <person name="Polinski J.M."/>
            <person name="Zimin A.V."/>
            <person name="Clark K.F."/>
            <person name="Kohn A.B."/>
            <person name="Sadowski N."/>
            <person name="Timp W."/>
            <person name="Ptitsyn A."/>
            <person name="Khanna P."/>
            <person name="Romanova D.Y."/>
            <person name="Williams P."/>
            <person name="Greenwood S.J."/>
            <person name="Moroz L.L."/>
            <person name="Walt D.R."/>
            <person name="Bodnar A.G."/>
        </authorList>
    </citation>
    <scope>NUCLEOTIDE SEQUENCE</scope>
    <source>
        <strain evidence="7">GMGI-L3</strain>
    </source>
</reference>
<dbReference type="AlphaFoldDB" id="A0A8J5N552"/>
<dbReference type="Gene3D" id="2.30.230.10">
    <property type="entry name" value="Lipovitellin, beta-sheet shell regions, chain A"/>
    <property type="match status" value="1"/>
</dbReference>
<evidence type="ECO:0000256" key="1">
    <source>
        <dbReference type="ARBA" id="ARBA00022729"/>
    </source>
</evidence>
<keyword evidence="3" id="KW-1015">Disulfide bond</keyword>
<evidence type="ECO:0000256" key="4">
    <source>
        <dbReference type="ARBA" id="ARBA00023180"/>
    </source>
</evidence>
<feature type="domain" description="Vitellogenin" evidence="6">
    <location>
        <begin position="20"/>
        <end position="516"/>
    </location>
</feature>
<dbReference type="Pfam" id="PF01347">
    <property type="entry name" value="Vitellogenin_N"/>
    <property type="match status" value="1"/>
</dbReference>
<evidence type="ECO:0000256" key="2">
    <source>
        <dbReference type="ARBA" id="ARBA00022761"/>
    </source>
</evidence>
<dbReference type="PANTHER" id="PTHR23345:SF15">
    <property type="entry name" value="VITELLOGENIN 1-RELATED"/>
    <property type="match status" value="1"/>
</dbReference>
<dbReference type="InterPro" id="IPR001747">
    <property type="entry name" value="Vitellogenin_N"/>
</dbReference>
<feature type="non-terminal residue" evidence="7">
    <location>
        <position position="1"/>
    </location>
</feature>
<proteinExistence type="predicted"/>
<evidence type="ECO:0000259" key="6">
    <source>
        <dbReference type="PROSITE" id="PS51211"/>
    </source>
</evidence>
<evidence type="ECO:0000313" key="8">
    <source>
        <dbReference type="Proteomes" id="UP000747542"/>
    </source>
</evidence>